<dbReference type="InterPro" id="IPR029069">
    <property type="entry name" value="HotDog_dom_sf"/>
</dbReference>
<protein>
    <submittedName>
        <fullName evidence="1">Acyl dehydratase</fullName>
    </submittedName>
</protein>
<dbReference type="EMBL" id="CP054706">
    <property type="protein sequence ID" value="QQK78685.1"/>
    <property type="molecule type" value="Genomic_DNA"/>
</dbReference>
<dbReference type="SUPFAM" id="SSF54637">
    <property type="entry name" value="Thioesterase/thiol ester dehydrase-isomerase"/>
    <property type="match status" value="1"/>
</dbReference>
<dbReference type="Gene3D" id="3.10.129.10">
    <property type="entry name" value="Hotdog Thioesterase"/>
    <property type="match status" value="1"/>
</dbReference>
<name>A0A7T6Z8B0_9BACI</name>
<gene>
    <name evidence="1" type="ORF">HUG20_01400</name>
</gene>
<evidence type="ECO:0000313" key="2">
    <source>
        <dbReference type="Proteomes" id="UP000595349"/>
    </source>
</evidence>
<dbReference type="AlphaFoldDB" id="A0A7T6Z8B0"/>
<dbReference type="RefSeq" id="WP_200087168.1">
    <property type="nucleotide sequence ID" value="NZ_CP054706.1"/>
</dbReference>
<sequence>MKPRYWEDVSEGDKIPAVDFPLTAYRLVMEAGANRDFNSIHHNSEYARETGAPEMYANNIFLQGMWEKTARAYIGLAGTIRNLKGFRMKRFNTVGDTVSTGGRVKKKWQEGTDHFLELEMWSENSEGISVGPGTMVVTLPSHTGENN</sequence>
<organism evidence="1 2">
    <name type="scientific">Salicibibacter cibi</name>
    <dbReference type="NCBI Taxonomy" id="2743001"/>
    <lineage>
        <taxon>Bacteria</taxon>
        <taxon>Bacillati</taxon>
        <taxon>Bacillota</taxon>
        <taxon>Bacilli</taxon>
        <taxon>Bacillales</taxon>
        <taxon>Bacillaceae</taxon>
        <taxon>Salicibibacter</taxon>
    </lineage>
</organism>
<dbReference type="Proteomes" id="UP000595349">
    <property type="component" value="Chromosome"/>
</dbReference>
<proteinExistence type="predicted"/>
<dbReference type="KEGG" id="scib:HUG20_01400"/>
<evidence type="ECO:0000313" key="1">
    <source>
        <dbReference type="EMBL" id="QQK78685.1"/>
    </source>
</evidence>
<keyword evidence="2" id="KW-1185">Reference proteome</keyword>
<reference evidence="1 2" key="1">
    <citation type="submission" date="2020-06" db="EMBL/GenBank/DDBJ databases">
        <title>Genomic analysis of Salicibibacter sp. NKC21-4.</title>
        <authorList>
            <person name="Oh Y.J."/>
        </authorList>
    </citation>
    <scope>NUCLEOTIDE SEQUENCE [LARGE SCALE GENOMIC DNA]</scope>
    <source>
        <strain evidence="1 2">NKC21-4</strain>
    </source>
</reference>
<accession>A0A7T6Z8B0</accession>